<dbReference type="AlphaFoldDB" id="A0AA47EU86"/>
<name>A0AA47EU86_9XANT</name>
<protein>
    <submittedName>
        <fullName evidence="1">Uncharacterized protein</fullName>
    </submittedName>
</protein>
<evidence type="ECO:0000313" key="2">
    <source>
        <dbReference type="Proteomes" id="UP001164737"/>
    </source>
</evidence>
<dbReference type="RefSeq" id="WP_228957582.1">
    <property type="nucleotide sequence ID" value="NZ_CP107241.1"/>
</dbReference>
<organism evidence="1 2">
    <name type="scientific">Xanthomonas hortorum</name>
    <dbReference type="NCBI Taxonomy" id="56454"/>
    <lineage>
        <taxon>Bacteria</taxon>
        <taxon>Pseudomonadati</taxon>
        <taxon>Pseudomonadota</taxon>
        <taxon>Gammaproteobacteria</taxon>
        <taxon>Lysobacterales</taxon>
        <taxon>Lysobacteraceae</taxon>
        <taxon>Xanthomonas</taxon>
    </lineage>
</organism>
<gene>
    <name evidence="1" type="ORF">OEG85_05680</name>
</gene>
<accession>A0AA47EU86</accession>
<proteinExistence type="predicted"/>
<sequence>MSNTYGDFFISVACGDVPSQVMSEYDSKRAHQELCEEIAPSIEALREEQRWTTEDELSLLTY</sequence>
<dbReference type="EMBL" id="CP107241">
    <property type="protein sequence ID" value="WAH65456.1"/>
    <property type="molecule type" value="Genomic_DNA"/>
</dbReference>
<evidence type="ECO:0000313" key="1">
    <source>
        <dbReference type="EMBL" id="WAH65456.1"/>
    </source>
</evidence>
<dbReference type="Proteomes" id="UP001164737">
    <property type="component" value="Chromosome"/>
</dbReference>
<reference evidence="1" key="1">
    <citation type="submission" date="2022-10" db="EMBL/GenBank/DDBJ databases">
        <title>Complete genome sequence resource for Xanthomonas hortorum isolated from Greek Oregano.</title>
        <authorList>
            <person name="Gonzalez-Tobon J."/>
            <person name="Helmann T.C."/>
            <person name="Daughtrey M."/>
            <person name="Stodghill P.V."/>
            <person name="Filiatrault M.J."/>
        </authorList>
    </citation>
    <scope>NUCLEOTIDE SEQUENCE</scope>
    <source>
        <strain evidence="1">Oregano 108</strain>
    </source>
</reference>